<feature type="transmembrane region" description="Helical" evidence="10">
    <location>
        <begin position="535"/>
        <end position="558"/>
    </location>
</feature>
<dbReference type="NCBIfam" id="TIGR00728">
    <property type="entry name" value="OPT_sfam"/>
    <property type="match status" value="1"/>
</dbReference>
<proteinExistence type="inferred from homology"/>
<feature type="compositionally biased region" description="Basic and acidic residues" evidence="9">
    <location>
        <begin position="16"/>
        <end position="28"/>
    </location>
</feature>
<sequence>MSLTKEKLPLVGDENVGQKRESETEDSVKAGSDASLVEALQSLIQDHFHDQNFPTDIINRAREYLESRETGNGDPELARKLVDDFQAQKDLAINDSAYPEVRAVVDPTDDPTLPVGTFRVFLMGTIFTIAGTAIQQFFSLRMPAIAISTYVVQLLSMPIGLFMARVLPERVFYIGPWSFTLNPGRFNQKEHILIAMMANVAFGGHSTGAYIVSIIQVLKLDRFYGEVVLSNSIPWQIMTLLATQLMGYGCAGMARRFLVYPAAMIWQKPLANIALTKALYKDDGKEERATANGWAMSRYKFFLISFTAMFVWYWVPNFLFQGLALFNWITWISPGNVTIALIAGATCGLGINPLPTLDWNIATYLSDPIVTPLFTLMNFASGMAFMGFIVIPLLYFNNVWDAGYFPINGNRLYDNTGGVYDVQRILNDDLNINETAYYEYSVPLVTTAQITNYAAFFTLYVAIPTHMYLWHRKDIVNGIKSIWNRKKRSEQFNDVHNRLMSAYPECPHWWYLIILAISFTMACISVSLWPTGMPIWAIVVALVFTIVLQIPIGMLAAITNMEVSTGILAMVIGGYFMEGQAIPNMLFKMFSYMSTSQSLNFVSDLKMAHYAKIPPRSAFKAQVYATVLAGFVALGVNHWVLRNIPDLCEAKQEDRFSCPHTHSYFMSSMLWGVIGPRRLFGTDGPYRPVCYAIPLGVILPIAVYYAAKRWPMSLWRNVNIPIFVAGPLGWAPYNWTYMQGTVVLALFFNYFIKRRYKAWWEMYAYVLTSSFMAAIGISGLIMFFALQRSDIRLDWWGNQIAGQGVDQGGFFDANNNTVRCSNLAIPERGYFDISFDWKV</sequence>
<dbReference type="OrthoDB" id="9986677at2759"/>
<feature type="transmembrane region" description="Helical" evidence="10">
    <location>
        <begin position="373"/>
        <end position="396"/>
    </location>
</feature>
<dbReference type="InterPro" id="IPR004813">
    <property type="entry name" value="OPT"/>
</dbReference>
<keyword evidence="3" id="KW-0813">Transport</keyword>
<feature type="transmembrane region" description="Helical" evidence="10">
    <location>
        <begin position="450"/>
        <end position="470"/>
    </location>
</feature>
<evidence type="ECO:0000256" key="10">
    <source>
        <dbReference type="SAM" id="Phobius"/>
    </source>
</evidence>
<comment type="similarity">
    <text evidence="2">Belongs to the oligopeptide OPT transporter family.</text>
</comment>
<feature type="region of interest" description="Disordered" evidence="9">
    <location>
        <begin position="1"/>
        <end position="31"/>
    </location>
</feature>
<dbReference type="GO" id="GO:0035673">
    <property type="term" value="F:oligopeptide transmembrane transporter activity"/>
    <property type="evidence" value="ECO:0007669"/>
    <property type="project" value="InterPro"/>
</dbReference>
<comment type="caution">
    <text evidence="11">The sequence shown here is derived from an EMBL/GenBank/DDBJ whole genome shotgun (WGS) entry which is preliminary data.</text>
</comment>
<feature type="transmembrane region" description="Helical" evidence="10">
    <location>
        <begin position="509"/>
        <end position="529"/>
    </location>
</feature>
<evidence type="ECO:0008006" key="13">
    <source>
        <dbReference type="Google" id="ProtNLM"/>
    </source>
</evidence>
<evidence type="ECO:0000256" key="7">
    <source>
        <dbReference type="ARBA" id="ARBA00022989"/>
    </source>
</evidence>
<dbReference type="Pfam" id="PF03169">
    <property type="entry name" value="OPT"/>
    <property type="match status" value="1"/>
</dbReference>
<evidence type="ECO:0000256" key="8">
    <source>
        <dbReference type="ARBA" id="ARBA00023136"/>
    </source>
</evidence>
<reference evidence="11" key="1">
    <citation type="submission" date="2020-03" db="EMBL/GenBank/DDBJ databases">
        <title>Draft Genome Sequence of Cylindrodendrum hubeiense.</title>
        <authorList>
            <person name="Buettner E."/>
            <person name="Kellner H."/>
        </authorList>
    </citation>
    <scope>NUCLEOTIDE SEQUENCE</scope>
    <source>
        <strain evidence="11">IHI 201604</strain>
    </source>
</reference>
<feature type="transmembrane region" description="Helical" evidence="10">
    <location>
        <begin position="328"/>
        <end position="352"/>
    </location>
</feature>
<evidence type="ECO:0000256" key="6">
    <source>
        <dbReference type="ARBA" id="ARBA00022927"/>
    </source>
</evidence>
<dbReference type="PANTHER" id="PTHR22601">
    <property type="entry name" value="ISP4 LIKE PROTEIN"/>
    <property type="match status" value="1"/>
</dbReference>
<feature type="transmembrane region" description="Helical" evidence="10">
    <location>
        <begin position="689"/>
        <end position="707"/>
    </location>
</feature>
<evidence type="ECO:0000256" key="2">
    <source>
        <dbReference type="ARBA" id="ARBA00008807"/>
    </source>
</evidence>
<feature type="transmembrane region" description="Helical" evidence="10">
    <location>
        <begin position="764"/>
        <end position="786"/>
    </location>
</feature>
<feature type="transmembrane region" description="Helical" evidence="10">
    <location>
        <begin position="299"/>
        <end position="316"/>
    </location>
</feature>
<keyword evidence="4 10" id="KW-0812">Transmembrane</keyword>
<keyword evidence="7 10" id="KW-1133">Transmembrane helix</keyword>
<gene>
    <name evidence="11" type="ORF">G7Z17_g1151</name>
</gene>
<keyword evidence="12" id="KW-1185">Reference proteome</keyword>
<comment type="subcellular location">
    <subcellularLocation>
        <location evidence="1">Membrane</location>
        <topology evidence="1">Multi-pass membrane protein</topology>
    </subcellularLocation>
</comment>
<dbReference type="InterPro" id="IPR004648">
    <property type="entry name" value="Oligpept_transpt"/>
</dbReference>
<protein>
    <recommendedName>
        <fullName evidence="13">Oligopeptide transporter</fullName>
    </recommendedName>
</protein>
<feature type="transmembrane region" description="Helical" evidence="10">
    <location>
        <begin position="735"/>
        <end position="752"/>
    </location>
</feature>
<evidence type="ECO:0000313" key="12">
    <source>
        <dbReference type="Proteomes" id="UP000722485"/>
    </source>
</evidence>
<evidence type="ECO:0000313" key="11">
    <source>
        <dbReference type="EMBL" id="KAF7556847.1"/>
    </source>
</evidence>
<feature type="transmembrane region" description="Helical" evidence="10">
    <location>
        <begin position="621"/>
        <end position="641"/>
    </location>
</feature>
<dbReference type="GO" id="GO:0015031">
    <property type="term" value="P:protein transport"/>
    <property type="evidence" value="ECO:0007669"/>
    <property type="project" value="UniProtKB-KW"/>
</dbReference>
<dbReference type="Proteomes" id="UP000722485">
    <property type="component" value="Unassembled WGS sequence"/>
</dbReference>
<dbReference type="GO" id="GO:0016020">
    <property type="term" value="C:membrane"/>
    <property type="evidence" value="ECO:0007669"/>
    <property type="project" value="UniProtKB-SubCell"/>
</dbReference>
<dbReference type="AlphaFoldDB" id="A0A9P5HLE7"/>
<keyword evidence="8 10" id="KW-0472">Membrane</keyword>
<accession>A0A9P5HLE7</accession>
<keyword evidence="5" id="KW-0571">Peptide transport</keyword>
<feature type="transmembrane region" description="Helical" evidence="10">
    <location>
        <begin position="192"/>
        <end position="215"/>
    </location>
</feature>
<feature type="transmembrane region" description="Helical" evidence="10">
    <location>
        <begin position="120"/>
        <end position="138"/>
    </location>
</feature>
<dbReference type="NCBIfam" id="TIGR00727">
    <property type="entry name" value="ISP4_OPT"/>
    <property type="match status" value="1"/>
</dbReference>
<keyword evidence="6" id="KW-0653">Protein transport</keyword>
<evidence type="ECO:0000256" key="5">
    <source>
        <dbReference type="ARBA" id="ARBA00022856"/>
    </source>
</evidence>
<evidence type="ECO:0000256" key="1">
    <source>
        <dbReference type="ARBA" id="ARBA00004141"/>
    </source>
</evidence>
<evidence type="ECO:0000256" key="9">
    <source>
        <dbReference type="SAM" id="MobiDB-lite"/>
    </source>
</evidence>
<feature type="transmembrane region" description="Helical" evidence="10">
    <location>
        <begin position="144"/>
        <end position="164"/>
    </location>
</feature>
<name>A0A9P5HLE7_9HYPO</name>
<organism evidence="11 12">
    <name type="scientific">Cylindrodendrum hubeiense</name>
    <dbReference type="NCBI Taxonomy" id="595255"/>
    <lineage>
        <taxon>Eukaryota</taxon>
        <taxon>Fungi</taxon>
        <taxon>Dikarya</taxon>
        <taxon>Ascomycota</taxon>
        <taxon>Pezizomycotina</taxon>
        <taxon>Sordariomycetes</taxon>
        <taxon>Hypocreomycetidae</taxon>
        <taxon>Hypocreales</taxon>
        <taxon>Nectriaceae</taxon>
        <taxon>Cylindrodendrum</taxon>
    </lineage>
</organism>
<dbReference type="EMBL" id="JAANBB010000009">
    <property type="protein sequence ID" value="KAF7556847.1"/>
    <property type="molecule type" value="Genomic_DNA"/>
</dbReference>
<evidence type="ECO:0000256" key="4">
    <source>
        <dbReference type="ARBA" id="ARBA00022692"/>
    </source>
</evidence>
<evidence type="ECO:0000256" key="3">
    <source>
        <dbReference type="ARBA" id="ARBA00022448"/>
    </source>
</evidence>